<comment type="caution">
    <text evidence="1">The sequence shown here is derived from an EMBL/GenBank/DDBJ whole genome shotgun (WGS) entry which is preliminary data.</text>
</comment>
<reference evidence="1 2" key="1">
    <citation type="submission" date="2015-11" db="EMBL/GenBank/DDBJ databases">
        <title>Genomic analysis of 38 Legionella species identifies large and diverse effector repertoires.</title>
        <authorList>
            <person name="Burstein D."/>
            <person name="Amaro F."/>
            <person name="Zusman T."/>
            <person name="Lifshitz Z."/>
            <person name="Cohen O."/>
            <person name="Gilbert J.A."/>
            <person name="Pupko T."/>
            <person name="Shuman H.A."/>
            <person name="Segal G."/>
        </authorList>
    </citation>
    <scope>NUCLEOTIDE SEQUENCE [LARGE SCALE GENOMIC DNA]</scope>
    <source>
        <strain evidence="1 2">WIGA</strain>
    </source>
</reference>
<organism evidence="1 2">
    <name type="scientific">Legionella bozemanae</name>
    <name type="common">Fluoribacter bozemanae</name>
    <dbReference type="NCBI Taxonomy" id="447"/>
    <lineage>
        <taxon>Bacteria</taxon>
        <taxon>Pseudomonadati</taxon>
        <taxon>Pseudomonadota</taxon>
        <taxon>Gammaproteobacteria</taxon>
        <taxon>Legionellales</taxon>
        <taxon>Legionellaceae</taxon>
        <taxon>Legionella</taxon>
    </lineage>
</organism>
<evidence type="ECO:0008006" key="3">
    <source>
        <dbReference type="Google" id="ProtNLM"/>
    </source>
</evidence>
<sequence length="317" mass="35338">MHEQTNLLSSLRRLLFLLFISYIKWSAANTPVSLNYPPAIGNFALATSQQPGPFFSFGQNIIDKNQFIVSFNPSYLYSQTQRILDGTPSILYGITDSASILLTLPYAFSYKNGNQSLSGIGDLALDLEYAFYSHENSKYSDQATIIFSPTFPVSNLNEISKKLNPSSRVSGFSKKNVPSSFDTMTYFIGATYSRMLVDWYGFIAPGVLFASKKDAIQQGAQYYYNFGIGRNIKSAEKKYILFGLLEINGQYSVKTQLDSHSAPNTGGNIIYATPSLSFSTPKIMIQIGLSLPVSQYWYGNQSNISYYTSGIITWTIH</sequence>
<dbReference type="AlphaFoldDB" id="A0A0W0RZD6"/>
<dbReference type="OrthoDB" id="5648450at2"/>
<accession>A0A0W0RZD6</accession>
<evidence type="ECO:0000313" key="1">
    <source>
        <dbReference type="EMBL" id="KTC76446.1"/>
    </source>
</evidence>
<dbReference type="EMBL" id="LNXU01000004">
    <property type="protein sequence ID" value="KTC76446.1"/>
    <property type="molecule type" value="Genomic_DNA"/>
</dbReference>
<dbReference type="PATRIC" id="fig|447.4.peg.553"/>
<dbReference type="RefSeq" id="WP_115684334.1">
    <property type="nucleotide sequence ID" value="NZ_CAAAIY010000013.1"/>
</dbReference>
<protein>
    <recommendedName>
        <fullName evidence="3">Fe-S protein</fullName>
    </recommendedName>
</protein>
<name>A0A0W0RZD6_LEGBO</name>
<dbReference type="Proteomes" id="UP000054695">
    <property type="component" value="Unassembled WGS sequence"/>
</dbReference>
<gene>
    <name evidence="1" type="ORF">Lboz_0516</name>
</gene>
<keyword evidence="2" id="KW-1185">Reference proteome</keyword>
<dbReference type="STRING" id="447.Lboz_0516"/>
<proteinExistence type="predicted"/>
<evidence type="ECO:0000313" key="2">
    <source>
        <dbReference type="Proteomes" id="UP000054695"/>
    </source>
</evidence>